<sequence>MALRSQIKSIDKQFTINIPSVELTRIVKHLAAVQANYKNTVINAIYPVSLFQSLTISMVVLQTQLHNIQIAILLKKNVNNYCQTIRNESCKEGQIYPKESCSSQIIFSKSESFFINLVKRNNDHSLKQYSNILSIKLPRILLMHIICNRK</sequence>
<dbReference type="EMBL" id="CT868585">
    <property type="protein sequence ID" value="CAK86587.1"/>
    <property type="molecule type" value="Genomic_DNA"/>
</dbReference>
<dbReference type="AlphaFoldDB" id="A0DU70"/>
<dbReference type="RefSeq" id="XP_001453984.1">
    <property type="nucleotide sequence ID" value="XM_001453947.1"/>
</dbReference>
<keyword evidence="2" id="KW-1185">Reference proteome</keyword>
<gene>
    <name evidence="1" type="ORF">GSPATT00020258001</name>
</gene>
<dbReference type="KEGG" id="ptm:GSPATT00020258001"/>
<reference evidence="1 2" key="1">
    <citation type="journal article" date="2006" name="Nature">
        <title>Global trends of whole-genome duplications revealed by the ciliate Paramecium tetraurelia.</title>
        <authorList>
            <consortium name="Genoscope"/>
            <person name="Aury J.-M."/>
            <person name="Jaillon O."/>
            <person name="Duret L."/>
            <person name="Noel B."/>
            <person name="Jubin C."/>
            <person name="Porcel B.M."/>
            <person name="Segurens B."/>
            <person name="Daubin V."/>
            <person name="Anthouard V."/>
            <person name="Aiach N."/>
            <person name="Arnaiz O."/>
            <person name="Billaut A."/>
            <person name="Beisson J."/>
            <person name="Blanc I."/>
            <person name="Bouhouche K."/>
            <person name="Camara F."/>
            <person name="Duharcourt S."/>
            <person name="Guigo R."/>
            <person name="Gogendeau D."/>
            <person name="Katinka M."/>
            <person name="Keller A.-M."/>
            <person name="Kissmehl R."/>
            <person name="Klotz C."/>
            <person name="Koll F."/>
            <person name="Le Moue A."/>
            <person name="Lepere C."/>
            <person name="Malinsky S."/>
            <person name="Nowacki M."/>
            <person name="Nowak J.K."/>
            <person name="Plattner H."/>
            <person name="Poulain J."/>
            <person name="Ruiz F."/>
            <person name="Serrano V."/>
            <person name="Zagulski M."/>
            <person name="Dessen P."/>
            <person name="Betermier M."/>
            <person name="Weissenbach J."/>
            <person name="Scarpelli C."/>
            <person name="Schachter V."/>
            <person name="Sperling L."/>
            <person name="Meyer E."/>
            <person name="Cohen J."/>
            <person name="Wincker P."/>
        </authorList>
    </citation>
    <scope>NUCLEOTIDE SEQUENCE [LARGE SCALE GENOMIC DNA]</scope>
    <source>
        <strain evidence="1 2">Stock d4-2</strain>
    </source>
</reference>
<dbReference type="GeneID" id="5039769"/>
<proteinExistence type="predicted"/>
<evidence type="ECO:0000313" key="2">
    <source>
        <dbReference type="Proteomes" id="UP000000600"/>
    </source>
</evidence>
<protein>
    <submittedName>
        <fullName evidence="1">Uncharacterized protein</fullName>
    </submittedName>
</protein>
<organism evidence="1 2">
    <name type="scientific">Paramecium tetraurelia</name>
    <dbReference type="NCBI Taxonomy" id="5888"/>
    <lineage>
        <taxon>Eukaryota</taxon>
        <taxon>Sar</taxon>
        <taxon>Alveolata</taxon>
        <taxon>Ciliophora</taxon>
        <taxon>Intramacronucleata</taxon>
        <taxon>Oligohymenophorea</taxon>
        <taxon>Peniculida</taxon>
        <taxon>Parameciidae</taxon>
        <taxon>Paramecium</taxon>
    </lineage>
</organism>
<evidence type="ECO:0000313" key="1">
    <source>
        <dbReference type="EMBL" id="CAK86587.1"/>
    </source>
</evidence>
<accession>A0DU70</accession>
<name>A0DU70_PARTE</name>
<dbReference type="Proteomes" id="UP000000600">
    <property type="component" value="Unassembled WGS sequence"/>
</dbReference>
<dbReference type="InParanoid" id="A0DU70"/>
<dbReference type="HOGENOM" id="CLU_1744070_0_0_1"/>